<evidence type="ECO:0000259" key="1">
    <source>
        <dbReference type="PROSITE" id="PS52045"/>
    </source>
</evidence>
<proteinExistence type="predicted"/>
<name>Q2L3U1_WHEAT</name>
<dbReference type="PANTHER" id="PTHR31589:SF89">
    <property type="entry name" value="GENOME ASSEMBLY, CHROMOSOME: II"/>
    <property type="match status" value="1"/>
</dbReference>
<dbReference type="AlphaFoldDB" id="Q2L3U1"/>
<sequence>MWHTEPGQFYGLRAEMSIWASPNLETSQESGASLQIYCQDGGHYNLIQVGFHISPSLYHNRDIRFFTYWTKDLKSKGCYNSQCTGYVPASGAKLVPGQAIAPPSVYGIQDHYMRISINKVQHSS</sequence>
<gene>
    <name evidence="2" type="primary">pep-1B</name>
</gene>
<dbReference type="PROSITE" id="PS52045">
    <property type="entry name" value="NEPROSIN_PEP_CD"/>
    <property type="match status" value="1"/>
</dbReference>
<dbReference type="Pfam" id="PF03080">
    <property type="entry name" value="Neprosin"/>
    <property type="match status" value="1"/>
</dbReference>
<accession>Q2L3U1</accession>
<dbReference type="InterPro" id="IPR004314">
    <property type="entry name" value="Neprosin"/>
</dbReference>
<protein>
    <submittedName>
        <fullName evidence="2">Putative peptidase</fullName>
    </submittedName>
</protein>
<dbReference type="PANTHER" id="PTHR31589">
    <property type="entry name" value="PROTEIN, PUTATIVE (DUF239)-RELATED-RELATED"/>
    <property type="match status" value="1"/>
</dbReference>
<dbReference type="InterPro" id="IPR053168">
    <property type="entry name" value="Glutamic_endopeptidase"/>
</dbReference>
<dbReference type="EMBL" id="AM050679">
    <property type="protein sequence ID" value="CAJ19343.1"/>
    <property type="molecule type" value="Genomic_DNA"/>
</dbReference>
<feature type="domain" description="Neprosin PEP catalytic" evidence="1">
    <location>
        <begin position="1"/>
        <end position="124"/>
    </location>
</feature>
<dbReference type="Gene3D" id="3.90.1320.10">
    <property type="entry name" value="Outer-capsid protein sigma 3, large lobe"/>
    <property type="match status" value="1"/>
</dbReference>
<reference evidence="2" key="1">
    <citation type="journal article" date="2006" name="Nature">
        <title>Molecular characterization of Ph1 as a major chromosome pairing locus in polyploid wheat.</title>
        <authorList>
            <person name="Griffiths S."/>
            <person name="Sharp R."/>
            <person name="Foote T.N."/>
            <person name="Bertin I."/>
            <person name="Wanous M."/>
            <person name="Reader S."/>
            <person name="Colas I."/>
            <person name="Moore G."/>
        </authorList>
    </citation>
    <scope>NUCLEOTIDE SEQUENCE</scope>
</reference>
<organism evidence="2">
    <name type="scientific">Triticum aestivum</name>
    <name type="common">Wheat</name>
    <dbReference type="NCBI Taxonomy" id="4565"/>
    <lineage>
        <taxon>Eukaryota</taxon>
        <taxon>Viridiplantae</taxon>
        <taxon>Streptophyta</taxon>
        <taxon>Embryophyta</taxon>
        <taxon>Tracheophyta</taxon>
        <taxon>Spermatophyta</taxon>
        <taxon>Magnoliopsida</taxon>
        <taxon>Liliopsida</taxon>
        <taxon>Poales</taxon>
        <taxon>Poaceae</taxon>
        <taxon>BOP clade</taxon>
        <taxon>Pooideae</taxon>
        <taxon>Triticodae</taxon>
        <taxon>Triticeae</taxon>
        <taxon>Triticinae</taxon>
        <taxon>Triticum</taxon>
    </lineage>
</organism>
<evidence type="ECO:0000313" key="2">
    <source>
        <dbReference type="EMBL" id="CAJ19343.1"/>
    </source>
</evidence>